<comment type="similarity">
    <text evidence="2">Belongs to the Tom22 family.</text>
</comment>
<dbReference type="AlphaFoldDB" id="A0A167MSM7"/>
<evidence type="ECO:0000256" key="12">
    <source>
        <dbReference type="SAM" id="MobiDB-lite"/>
    </source>
</evidence>
<keyword evidence="14" id="KW-1185">Reference proteome</keyword>
<dbReference type="GO" id="GO:0005741">
    <property type="term" value="C:mitochondrial outer membrane"/>
    <property type="evidence" value="ECO:0007669"/>
    <property type="project" value="UniProtKB-SubCell"/>
</dbReference>
<evidence type="ECO:0000256" key="7">
    <source>
        <dbReference type="ARBA" id="ARBA00022989"/>
    </source>
</evidence>
<dbReference type="Pfam" id="PF04281">
    <property type="entry name" value="Tom22"/>
    <property type="match status" value="1"/>
</dbReference>
<name>A0A167MSM7_CALVF</name>
<evidence type="ECO:0000256" key="5">
    <source>
        <dbReference type="ARBA" id="ARBA00022787"/>
    </source>
</evidence>
<evidence type="ECO:0000256" key="2">
    <source>
        <dbReference type="ARBA" id="ARBA00009874"/>
    </source>
</evidence>
<evidence type="ECO:0000256" key="3">
    <source>
        <dbReference type="ARBA" id="ARBA00022448"/>
    </source>
</evidence>
<evidence type="ECO:0000256" key="8">
    <source>
        <dbReference type="ARBA" id="ARBA00023010"/>
    </source>
</evidence>
<feature type="region of interest" description="Disordered" evidence="12">
    <location>
        <begin position="1"/>
        <end position="25"/>
    </location>
</feature>
<proteinExistence type="inferred from homology"/>
<dbReference type="CDD" id="cd22884">
    <property type="entry name" value="TOM22"/>
    <property type="match status" value="1"/>
</dbReference>
<dbReference type="STRING" id="1330018.A0A167MSM7"/>
<keyword evidence="9" id="KW-0496">Mitochondrion</keyword>
<sequence length="147" mass="15550">MVKVSIENEPDRQAGGMNSPYASSEASSSVSSLISDVPAESETLKERIAALVDIVPPSTRHAIAQRLRSAASYVQKGGKLAGSIVWVVTTSALLIGLPLALSLEDEAKIVAQEREVAAQQQGQQVCLSFPPHAPQYQRSQGVVPPGF</sequence>
<dbReference type="EMBL" id="KV417281">
    <property type="protein sequence ID" value="KZO97024.1"/>
    <property type="molecule type" value="Genomic_DNA"/>
</dbReference>
<keyword evidence="11" id="KW-0675">Receptor</keyword>
<dbReference type="OrthoDB" id="10016939at2759"/>
<evidence type="ECO:0000256" key="6">
    <source>
        <dbReference type="ARBA" id="ARBA00022927"/>
    </source>
</evidence>
<keyword evidence="3" id="KW-0813">Transport</keyword>
<evidence type="ECO:0000256" key="9">
    <source>
        <dbReference type="ARBA" id="ARBA00023128"/>
    </source>
</evidence>
<evidence type="ECO:0000313" key="13">
    <source>
        <dbReference type="EMBL" id="KZO97024.1"/>
    </source>
</evidence>
<evidence type="ECO:0000256" key="11">
    <source>
        <dbReference type="ARBA" id="ARBA00023170"/>
    </source>
</evidence>
<dbReference type="InterPro" id="IPR005683">
    <property type="entry name" value="Tom22"/>
</dbReference>
<gene>
    <name evidence="13" type="ORF">CALVIDRAFT_480428</name>
</gene>
<evidence type="ECO:0008006" key="15">
    <source>
        <dbReference type="Google" id="ProtNLM"/>
    </source>
</evidence>
<evidence type="ECO:0000256" key="10">
    <source>
        <dbReference type="ARBA" id="ARBA00023136"/>
    </source>
</evidence>
<keyword evidence="10" id="KW-0472">Membrane</keyword>
<reference evidence="13 14" key="1">
    <citation type="journal article" date="2016" name="Mol. Biol. Evol.">
        <title>Comparative Genomics of Early-Diverging Mushroom-Forming Fungi Provides Insights into the Origins of Lignocellulose Decay Capabilities.</title>
        <authorList>
            <person name="Nagy L.G."/>
            <person name="Riley R."/>
            <person name="Tritt A."/>
            <person name="Adam C."/>
            <person name="Daum C."/>
            <person name="Floudas D."/>
            <person name="Sun H."/>
            <person name="Yadav J.S."/>
            <person name="Pangilinan J."/>
            <person name="Larsson K.H."/>
            <person name="Matsuura K."/>
            <person name="Barry K."/>
            <person name="Labutti K."/>
            <person name="Kuo R."/>
            <person name="Ohm R.A."/>
            <person name="Bhattacharya S.S."/>
            <person name="Shirouzu T."/>
            <person name="Yoshinaga Y."/>
            <person name="Martin F.M."/>
            <person name="Grigoriev I.V."/>
            <person name="Hibbett D.S."/>
        </authorList>
    </citation>
    <scope>NUCLEOTIDE SEQUENCE [LARGE SCALE GENOMIC DNA]</scope>
    <source>
        <strain evidence="13 14">TUFC12733</strain>
    </source>
</reference>
<protein>
    <recommendedName>
        <fullName evidence="15">Mitochondrial import translocase, subunit Tom22</fullName>
    </recommendedName>
</protein>
<dbReference type="GO" id="GO:0006886">
    <property type="term" value="P:intracellular protein transport"/>
    <property type="evidence" value="ECO:0007669"/>
    <property type="project" value="InterPro"/>
</dbReference>
<keyword evidence="5" id="KW-1000">Mitochondrion outer membrane</keyword>
<keyword evidence="6" id="KW-0653">Protein transport</keyword>
<dbReference type="PANTHER" id="PTHR12504:SF0">
    <property type="entry name" value="MITOCHONDRIAL IMPORT RECEPTOR SUBUNIT TOM22 HOMOLOG"/>
    <property type="match status" value="1"/>
</dbReference>
<comment type="subcellular location">
    <subcellularLocation>
        <location evidence="1">Mitochondrion outer membrane</location>
        <topology evidence="1">Single-pass membrane protein</topology>
    </subcellularLocation>
</comment>
<dbReference type="PANTHER" id="PTHR12504">
    <property type="entry name" value="MITOCHONDRIAL IMPORT RECEPTOR SUBUNIT TOM22"/>
    <property type="match status" value="1"/>
</dbReference>
<accession>A0A167MSM7</accession>
<evidence type="ECO:0000256" key="4">
    <source>
        <dbReference type="ARBA" id="ARBA00022692"/>
    </source>
</evidence>
<keyword evidence="7" id="KW-1133">Transmembrane helix</keyword>
<keyword evidence="4" id="KW-0812">Transmembrane</keyword>
<keyword evidence="8" id="KW-0811">Translocation</keyword>
<organism evidence="13 14">
    <name type="scientific">Calocera viscosa (strain TUFC12733)</name>
    <dbReference type="NCBI Taxonomy" id="1330018"/>
    <lineage>
        <taxon>Eukaryota</taxon>
        <taxon>Fungi</taxon>
        <taxon>Dikarya</taxon>
        <taxon>Basidiomycota</taxon>
        <taxon>Agaricomycotina</taxon>
        <taxon>Dacrymycetes</taxon>
        <taxon>Dacrymycetales</taxon>
        <taxon>Dacrymycetaceae</taxon>
        <taxon>Calocera</taxon>
    </lineage>
</organism>
<evidence type="ECO:0000256" key="1">
    <source>
        <dbReference type="ARBA" id="ARBA00004572"/>
    </source>
</evidence>
<evidence type="ECO:0000313" key="14">
    <source>
        <dbReference type="Proteomes" id="UP000076738"/>
    </source>
</evidence>
<dbReference type="Proteomes" id="UP000076738">
    <property type="component" value="Unassembled WGS sequence"/>
</dbReference>